<reference evidence="3 4" key="1">
    <citation type="submission" date="2018-05" db="EMBL/GenBank/DDBJ databases">
        <title>Complete genome sequence of Massilia oculi sp. nov. CCUG 43427T (=DSM 26321T), the type strain of M. oculi, and comparison with genome sequences of other Massilia strains.</title>
        <authorList>
            <person name="Zhu B."/>
        </authorList>
    </citation>
    <scope>NUCLEOTIDE SEQUENCE [LARGE SCALE GENOMIC DNA]</scope>
    <source>
        <strain evidence="3 4">CCUG 43427</strain>
    </source>
</reference>
<dbReference type="NCBIfam" id="NF004396">
    <property type="entry name" value="PRK05753.1"/>
    <property type="match status" value="1"/>
</dbReference>
<dbReference type="InterPro" id="IPR023459">
    <property type="entry name" value="Tscrpt_elong_fac_GreA/B_fam"/>
</dbReference>
<dbReference type="AlphaFoldDB" id="A0A2S2DEC6"/>
<dbReference type="Pfam" id="PF01272">
    <property type="entry name" value="GreA_GreB"/>
    <property type="match status" value="1"/>
</dbReference>
<dbReference type="Proteomes" id="UP000245820">
    <property type="component" value="Chromosome"/>
</dbReference>
<dbReference type="InterPro" id="IPR001437">
    <property type="entry name" value="Tscrpt_elong_fac_GreA/B_C"/>
</dbReference>
<gene>
    <name evidence="3" type="ORF">DIR46_04085</name>
</gene>
<dbReference type="InterPro" id="IPR029462">
    <property type="entry name" value="Rnk_N"/>
</dbReference>
<name>A0A2S2DEC6_9BURK</name>
<dbReference type="GO" id="GO:0003677">
    <property type="term" value="F:DNA binding"/>
    <property type="evidence" value="ECO:0007669"/>
    <property type="project" value="InterPro"/>
</dbReference>
<sequence>MTHKLPRIFVSSTDFERLMARLRALPIADADRLQGLADELDRADVRDCRAMPADVVMMGSTVTFAIGTGADLTLTLVYPDEMDGQADRISVFAPVGSALLGLPVGARIEWPRPDGLTQLITIKQVS</sequence>
<dbReference type="GO" id="GO:0016301">
    <property type="term" value="F:kinase activity"/>
    <property type="evidence" value="ECO:0007669"/>
    <property type="project" value="UniProtKB-KW"/>
</dbReference>
<dbReference type="KEGG" id="mtim:DIR46_04085"/>
<dbReference type="Pfam" id="PF14760">
    <property type="entry name" value="Rnk_N"/>
    <property type="match status" value="1"/>
</dbReference>
<dbReference type="GO" id="GO:0006354">
    <property type="term" value="P:DNA-templated transcription elongation"/>
    <property type="evidence" value="ECO:0007669"/>
    <property type="project" value="TreeGrafter"/>
</dbReference>
<dbReference type="PANTHER" id="PTHR30437:SF5">
    <property type="entry name" value="REGULATOR OF NUCLEOSIDE DIPHOSPHATE KINASE"/>
    <property type="match status" value="1"/>
</dbReference>
<dbReference type="Gene3D" id="3.10.50.30">
    <property type="entry name" value="Transcription elongation factor, GreA/GreB, C-terminal domain"/>
    <property type="match status" value="1"/>
</dbReference>
<dbReference type="GO" id="GO:0032784">
    <property type="term" value="P:regulation of DNA-templated transcription elongation"/>
    <property type="evidence" value="ECO:0007669"/>
    <property type="project" value="InterPro"/>
</dbReference>
<proteinExistence type="predicted"/>
<feature type="domain" description="Regulator of nucleoside diphosphate kinase N-terminal" evidence="2">
    <location>
        <begin position="6"/>
        <end position="45"/>
    </location>
</feature>
<dbReference type="Gene3D" id="1.10.286.20">
    <property type="match status" value="1"/>
</dbReference>
<keyword evidence="4" id="KW-1185">Reference proteome</keyword>
<dbReference type="SUPFAM" id="SSF54534">
    <property type="entry name" value="FKBP-like"/>
    <property type="match status" value="1"/>
</dbReference>
<feature type="domain" description="Transcription elongation factor GreA/GreB C-terminal" evidence="1">
    <location>
        <begin position="52"/>
        <end position="125"/>
    </location>
</feature>
<accession>A0A2S2DEC6</accession>
<keyword evidence="3" id="KW-0808">Transferase</keyword>
<dbReference type="EMBL" id="CP029343">
    <property type="protein sequence ID" value="AWL03698.1"/>
    <property type="molecule type" value="Genomic_DNA"/>
</dbReference>
<dbReference type="InterPro" id="IPR036953">
    <property type="entry name" value="GreA/GreB_C_sf"/>
</dbReference>
<keyword evidence="3" id="KW-0418">Kinase</keyword>
<dbReference type="RefSeq" id="WP_109344099.1">
    <property type="nucleotide sequence ID" value="NZ_CP029343.1"/>
</dbReference>
<dbReference type="OrthoDB" id="192847at2"/>
<evidence type="ECO:0000313" key="4">
    <source>
        <dbReference type="Proteomes" id="UP000245820"/>
    </source>
</evidence>
<dbReference type="GO" id="GO:0070063">
    <property type="term" value="F:RNA polymerase binding"/>
    <property type="evidence" value="ECO:0007669"/>
    <property type="project" value="InterPro"/>
</dbReference>
<evidence type="ECO:0000259" key="1">
    <source>
        <dbReference type="Pfam" id="PF01272"/>
    </source>
</evidence>
<evidence type="ECO:0000313" key="3">
    <source>
        <dbReference type="EMBL" id="AWL03698.1"/>
    </source>
</evidence>
<organism evidence="3 4">
    <name type="scientific">Massilia oculi</name>
    <dbReference type="NCBI Taxonomy" id="945844"/>
    <lineage>
        <taxon>Bacteria</taxon>
        <taxon>Pseudomonadati</taxon>
        <taxon>Pseudomonadota</taxon>
        <taxon>Betaproteobacteria</taxon>
        <taxon>Burkholderiales</taxon>
        <taxon>Oxalobacteraceae</taxon>
        <taxon>Telluria group</taxon>
        <taxon>Massilia</taxon>
    </lineage>
</organism>
<protein>
    <submittedName>
        <fullName evidence="3">Nucleoside diphosphate kinase regulator</fullName>
    </submittedName>
</protein>
<dbReference type="PANTHER" id="PTHR30437">
    <property type="entry name" value="TRANSCRIPTION ELONGATION FACTOR GREA"/>
    <property type="match status" value="1"/>
</dbReference>
<evidence type="ECO:0000259" key="2">
    <source>
        <dbReference type="Pfam" id="PF14760"/>
    </source>
</evidence>